<dbReference type="RefSeq" id="XP_028038083.1">
    <property type="nucleotide sequence ID" value="XM_028182282.1"/>
</dbReference>
<feature type="domain" description="RETREG1-3/ARL6IP-like N-terminal reticulon-homology" evidence="6">
    <location>
        <begin position="27"/>
        <end position="182"/>
    </location>
</feature>
<gene>
    <name evidence="8" type="primary">LOC114248862</name>
</gene>
<dbReference type="AlphaFoldDB" id="A0A6J2K904"/>
<evidence type="ECO:0000259" key="6">
    <source>
        <dbReference type="Pfam" id="PF24456"/>
    </source>
</evidence>
<keyword evidence="7" id="KW-1185">Reference proteome</keyword>
<dbReference type="GO" id="GO:0016020">
    <property type="term" value="C:membrane"/>
    <property type="evidence" value="ECO:0007669"/>
    <property type="project" value="UniProtKB-SubCell"/>
</dbReference>
<dbReference type="KEGG" id="bman:114248862"/>
<feature type="transmembrane region" description="Helical" evidence="5">
    <location>
        <begin position="134"/>
        <end position="150"/>
    </location>
</feature>
<dbReference type="GeneID" id="114248862"/>
<name>A0A6J2K904_BOMMA</name>
<feature type="transmembrane region" description="Helical" evidence="5">
    <location>
        <begin position="67"/>
        <end position="87"/>
    </location>
</feature>
<dbReference type="CTD" id="23204"/>
<evidence type="ECO:0000256" key="2">
    <source>
        <dbReference type="ARBA" id="ARBA00022692"/>
    </source>
</evidence>
<sequence length="198" mass="22651">MGEKSSTVQDQEQQVRKVKRTLEGWRVALLSLKSVILWEQQWHPCAIVGSMTIMYLLIWLLDLNTLASIAIVGLILNFVDFMVPVICNQLYGSSSWTGQHEKTFEEICRNIVISYNKLVIYIHSFYSLRDTSPFMYYTISISTLCTVAWISSSINNIFLLYLLSTVVLLWPGIQHSGILNSFFSVVNMAPKIPFLKSE</sequence>
<evidence type="ECO:0000256" key="4">
    <source>
        <dbReference type="ARBA" id="ARBA00023136"/>
    </source>
</evidence>
<evidence type="ECO:0000313" key="8">
    <source>
        <dbReference type="RefSeq" id="XP_028038083.1"/>
    </source>
</evidence>
<dbReference type="PANTHER" id="PTHR20952:SF0">
    <property type="entry name" value="ADP-RIBOSYLATION FACTOR-LIKE PROTEIN 6-INTERACTING PROTEIN 1"/>
    <property type="match status" value="1"/>
</dbReference>
<dbReference type="GO" id="GO:0005783">
    <property type="term" value="C:endoplasmic reticulum"/>
    <property type="evidence" value="ECO:0007669"/>
    <property type="project" value="UniProtKB-ARBA"/>
</dbReference>
<dbReference type="InterPro" id="IPR052114">
    <property type="entry name" value="ER_autophagy_membrane_reg"/>
</dbReference>
<reference evidence="8" key="1">
    <citation type="submission" date="2025-08" db="UniProtKB">
        <authorList>
            <consortium name="RefSeq"/>
        </authorList>
    </citation>
    <scope>IDENTIFICATION</scope>
    <source>
        <tissue evidence="8">Silk gland</tissue>
    </source>
</reference>
<dbReference type="PANTHER" id="PTHR20952">
    <property type="entry name" value="ADP-RIBOSYLATION-LIKE FACTOR 6-INTERACTING PROTEIN"/>
    <property type="match status" value="1"/>
</dbReference>
<proteinExistence type="predicted"/>
<evidence type="ECO:0000256" key="3">
    <source>
        <dbReference type="ARBA" id="ARBA00022989"/>
    </source>
</evidence>
<evidence type="ECO:0000256" key="1">
    <source>
        <dbReference type="ARBA" id="ARBA00004141"/>
    </source>
</evidence>
<keyword evidence="4 5" id="KW-0472">Membrane</keyword>
<evidence type="ECO:0000313" key="7">
    <source>
        <dbReference type="Proteomes" id="UP000504629"/>
    </source>
</evidence>
<keyword evidence="2 5" id="KW-0812">Transmembrane</keyword>
<organism evidence="7 8">
    <name type="scientific">Bombyx mandarina</name>
    <name type="common">Wild silk moth</name>
    <name type="synonym">Wild silkworm</name>
    <dbReference type="NCBI Taxonomy" id="7092"/>
    <lineage>
        <taxon>Eukaryota</taxon>
        <taxon>Metazoa</taxon>
        <taxon>Ecdysozoa</taxon>
        <taxon>Arthropoda</taxon>
        <taxon>Hexapoda</taxon>
        <taxon>Insecta</taxon>
        <taxon>Pterygota</taxon>
        <taxon>Neoptera</taxon>
        <taxon>Endopterygota</taxon>
        <taxon>Lepidoptera</taxon>
        <taxon>Glossata</taxon>
        <taxon>Ditrysia</taxon>
        <taxon>Bombycoidea</taxon>
        <taxon>Bombycidae</taxon>
        <taxon>Bombycinae</taxon>
        <taxon>Bombyx</taxon>
    </lineage>
</organism>
<dbReference type="InterPro" id="IPR057282">
    <property type="entry name" value="RETREG1-3-like_RHD"/>
</dbReference>
<accession>A0A6J2K904</accession>
<dbReference type="OrthoDB" id="6416122at2759"/>
<keyword evidence="3 5" id="KW-1133">Transmembrane helix</keyword>
<evidence type="ECO:0000256" key="5">
    <source>
        <dbReference type="SAM" id="Phobius"/>
    </source>
</evidence>
<dbReference type="Pfam" id="PF24456">
    <property type="entry name" value="RHD_RETREG1-3"/>
    <property type="match status" value="1"/>
</dbReference>
<feature type="transmembrane region" description="Helical" evidence="5">
    <location>
        <begin position="157"/>
        <end position="173"/>
    </location>
</feature>
<protein>
    <submittedName>
        <fullName evidence="8">ADP-ribosylation factor-like protein 6-interacting protein 1</fullName>
    </submittedName>
</protein>
<dbReference type="Proteomes" id="UP000504629">
    <property type="component" value="Unplaced"/>
</dbReference>
<comment type="subcellular location">
    <subcellularLocation>
        <location evidence="1">Membrane</location>
        <topology evidence="1">Multi-pass membrane protein</topology>
    </subcellularLocation>
</comment>